<feature type="transmembrane region" description="Helical" evidence="2">
    <location>
        <begin position="20"/>
        <end position="37"/>
    </location>
</feature>
<proteinExistence type="predicted"/>
<evidence type="ECO:0000256" key="1">
    <source>
        <dbReference type="SAM" id="MobiDB-lite"/>
    </source>
</evidence>
<dbReference type="Proteomes" id="UP000005222">
    <property type="component" value="Chromosome G"/>
</dbReference>
<gene>
    <name evidence="4" type="primary">Piso0_003111</name>
    <name evidence="3" type="ORF">GNLVRS01_PISO0G05132g</name>
    <name evidence="4" type="ORF">GNLVRS01_PISO0H05133g</name>
</gene>
<reference evidence="5" key="2">
    <citation type="journal article" date="2012" name="G3 (Bethesda)">
        <title>Pichia sorbitophila, an interspecies yeast hybrid reveals early steps of genome resolution following polyploidization.</title>
        <authorList>
            <person name="Leh Louis V."/>
            <person name="Despons L."/>
            <person name="Friedrich A."/>
            <person name="Martin T."/>
            <person name="Durrens P."/>
            <person name="Casaregola S."/>
            <person name="Neuveglise C."/>
            <person name="Fairhead C."/>
            <person name="Marck C."/>
            <person name="Cruz J.A."/>
            <person name="Straub M.L."/>
            <person name="Kugler V."/>
            <person name="Sacerdot C."/>
            <person name="Uzunov Z."/>
            <person name="Thierry A."/>
            <person name="Weiss S."/>
            <person name="Bleykasten C."/>
            <person name="De Montigny J."/>
            <person name="Jacques N."/>
            <person name="Jung P."/>
            <person name="Lemaire M."/>
            <person name="Mallet S."/>
            <person name="Morel G."/>
            <person name="Richard G.F."/>
            <person name="Sarkar A."/>
            <person name="Savel G."/>
            <person name="Schacherer J."/>
            <person name="Seret M.L."/>
            <person name="Talla E."/>
            <person name="Samson G."/>
            <person name="Jubin C."/>
            <person name="Poulain J."/>
            <person name="Vacherie B."/>
            <person name="Barbe V."/>
            <person name="Pelletier E."/>
            <person name="Sherman D.J."/>
            <person name="Westhof E."/>
            <person name="Weissenbach J."/>
            <person name="Baret P.V."/>
            <person name="Wincker P."/>
            <person name="Gaillardin C."/>
            <person name="Dujon B."/>
            <person name="Souciet J.L."/>
        </authorList>
    </citation>
    <scope>NUCLEOTIDE SEQUENCE [LARGE SCALE GENOMIC DNA]</scope>
    <source>
        <strain evidence="5">ATCC MYA-4447 / BCRC 22081 / CBS 7064 / NBRC 10061 / NRRL Y-12695</strain>
    </source>
</reference>
<keyword evidence="2" id="KW-0812">Transmembrane</keyword>
<keyword evidence="2" id="KW-1133">Transmembrane helix</keyword>
<name>G8YH78_PICSO</name>
<organism evidence="4 5">
    <name type="scientific">Pichia sorbitophila (strain ATCC MYA-4447 / BCRC 22081 / CBS 7064 / NBRC 10061 / NRRL Y-12695)</name>
    <name type="common">Hybrid yeast</name>
    <dbReference type="NCBI Taxonomy" id="559304"/>
    <lineage>
        <taxon>Eukaryota</taxon>
        <taxon>Fungi</taxon>
        <taxon>Dikarya</taxon>
        <taxon>Ascomycota</taxon>
        <taxon>Saccharomycotina</taxon>
        <taxon>Pichiomycetes</taxon>
        <taxon>Debaryomycetaceae</taxon>
        <taxon>Millerozyma</taxon>
    </lineage>
</organism>
<accession>G8YH78</accession>
<keyword evidence="2" id="KW-0472">Membrane</keyword>
<protein>
    <submittedName>
        <fullName evidence="4">Piso0_003111 protein</fullName>
    </submittedName>
</protein>
<feature type="compositionally biased region" description="Basic and acidic residues" evidence="1">
    <location>
        <begin position="70"/>
        <end position="88"/>
    </location>
</feature>
<sequence length="164" mass="18383">MSFWTKLDEFIRKTRRRSFFFFTSIVVLSTVYVWISMSSMSDMGKRLDEARRRKKKGDKSLKDKKRSQRTSRDDSARQKDGSALRQEDGPSSAASAATPDAWSRRQMYAYLAQNKVYPSVETPTSEIKALVSRVLRESVVSSLDAASGPLSPPPAVRPPGPSTS</sequence>
<keyword evidence="5" id="KW-1185">Reference proteome</keyword>
<feature type="compositionally biased region" description="Low complexity" evidence="1">
    <location>
        <begin position="140"/>
        <end position="149"/>
    </location>
</feature>
<evidence type="ECO:0000313" key="5">
    <source>
        <dbReference type="Proteomes" id="UP000005222"/>
    </source>
</evidence>
<dbReference type="Proteomes" id="UP000005222">
    <property type="component" value="Chromosome H"/>
</dbReference>
<evidence type="ECO:0000313" key="3">
    <source>
        <dbReference type="EMBL" id="CCE80015.1"/>
    </source>
</evidence>
<feature type="compositionally biased region" description="Pro residues" evidence="1">
    <location>
        <begin position="150"/>
        <end position="164"/>
    </location>
</feature>
<evidence type="ECO:0000313" key="4">
    <source>
        <dbReference type="EMBL" id="CCE80780.1"/>
    </source>
</evidence>
<feature type="region of interest" description="Disordered" evidence="1">
    <location>
        <begin position="45"/>
        <end position="99"/>
    </location>
</feature>
<feature type="compositionally biased region" description="Basic residues" evidence="1">
    <location>
        <begin position="52"/>
        <end position="69"/>
    </location>
</feature>
<dbReference type="eggNOG" id="ENOG502RQDH">
    <property type="taxonomic scope" value="Eukaryota"/>
</dbReference>
<dbReference type="EMBL" id="FO082053">
    <property type="protein sequence ID" value="CCE80015.1"/>
    <property type="molecule type" value="Genomic_DNA"/>
</dbReference>
<feature type="region of interest" description="Disordered" evidence="1">
    <location>
        <begin position="140"/>
        <end position="164"/>
    </location>
</feature>
<dbReference type="EMBL" id="FO082052">
    <property type="protein sequence ID" value="CCE80780.1"/>
    <property type="molecule type" value="Genomic_DNA"/>
</dbReference>
<dbReference type="InParanoid" id="G8YH78"/>
<dbReference type="AlphaFoldDB" id="G8YH78"/>
<reference evidence="4" key="1">
    <citation type="submission" date="2011-10" db="EMBL/GenBank/DDBJ databases">
        <authorList>
            <person name="Genoscope - CEA"/>
        </authorList>
    </citation>
    <scope>NUCLEOTIDE SEQUENCE</scope>
</reference>
<evidence type="ECO:0000256" key="2">
    <source>
        <dbReference type="SAM" id="Phobius"/>
    </source>
</evidence>
<dbReference type="HOGENOM" id="CLU_1619639_0_0_1"/>